<gene>
    <name evidence="1" type="ORF">PORY_000430</name>
</gene>
<proteinExistence type="predicted"/>
<sequence length="215" mass="24589">MDSGQPCVQKDTRLSAVLGRCCALLCLYRLWTDEGVVKNEKQGEGQRPMVVFSGSLFDSEPVYRLCKSMFLDFFCGERLERVDVQGLQHAVCLSVQEATEETPQPPIYFRVYRVVCPVRGGVPMEVELEEIGPRYDLVIQRVQEAKEEEMQEAMKRGEGGGEKKKKRKNIDVNEMGDKVGRIHMGKQDMNRLQIRKFKGLKRKRGEEALFGCFFG</sequence>
<dbReference type="EMBL" id="JABTEG010000001">
    <property type="protein sequence ID" value="KAG4306442.1"/>
    <property type="molecule type" value="Genomic_DNA"/>
</dbReference>
<comment type="caution">
    <text evidence="1">The sequence shown here is derived from an EMBL/GenBank/DDBJ whole genome shotgun (WGS) entry which is preliminary data.</text>
</comment>
<name>A0ACB7CGS2_9ASCO</name>
<dbReference type="Proteomes" id="UP000768646">
    <property type="component" value="Unassembled WGS sequence"/>
</dbReference>
<accession>A0ACB7CGS2</accession>
<reference evidence="1 2" key="1">
    <citation type="journal article" date="2021" name="Commun. Biol.">
        <title>Genomic insights into the host specific adaptation of the Pneumocystis genus.</title>
        <authorList>
            <person name="Cisse O.H."/>
            <person name="Ma L."/>
            <person name="Dekker J.P."/>
            <person name="Khil P.P."/>
            <person name="Youn J.-H."/>
            <person name="Brenchley J.M."/>
            <person name="Blair R."/>
            <person name="Pahar B."/>
            <person name="Chabe M."/>
            <person name="Van Rompay K.K.A."/>
            <person name="Keesler R."/>
            <person name="Sukura A."/>
            <person name="Hirsch V."/>
            <person name="Kutty G."/>
            <person name="Liu Y."/>
            <person name="Peng L."/>
            <person name="Chen J."/>
            <person name="Song J."/>
            <person name="Weissenbacher-Lang C."/>
            <person name="Xu J."/>
            <person name="Upham N.S."/>
            <person name="Stajich J.E."/>
            <person name="Cuomo C.A."/>
            <person name="Cushion M.T."/>
            <person name="Kovacs J.A."/>
        </authorList>
    </citation>
    <scope>NUCLEOTIDE SEQUENCE [LARGE SCALE GENOMIC DNA]</scope>
    <source>
        <strain evidence="1 2">RABM</strain>
    </source>
</reference>
<evidence type="ECO:0000313" key="1">
    <source>
        <dbReference type="EMBL" id="KAG4306442.1"/>
    </source>
</evidence>
<evidence type="ECO:0000313" key="2">
    <source>
        <dbReference type="Proteomes" id="UP000768646"/>
    </source>
</evidence>
<organism evidence="1 2">
    <name type="scientific">Pneumocystis oryctolagi</name>
    <dbReference type="NCBI Taxonomy" id="42067"/>
    <lineage>
        <taxon>Eukaryota</taxon>
        <taxon>Fungi</taxon>
        <taxon>Dikarya</taxon>
        <taxon>Ascomycota</taxon>
        <taxon>Taphrinomycotina</taxon>
        <taxon>Pneumocystomycetes</taxon>
        <taxon>Pneumocystaceae</taxon>
        <taxon>Pneumocystis</taxon>
    </lineage>
</organism>
<keyword evidence="2" id="KW-1185">Reference proteome</keyword>
<protein>
    <submittedName>
        <fullName evidence="1">Uncharacterized protein</fullName>
    </submittedName>
</protein>